<evidence type="ECO:0000256" key="2">
    <source>
        <dbReference type="ARBA" id="ARBA00010663"/>
    </source>
</evidence>
<evidence type="ECO:0000256" key="3">
    <source>
        <dbReference type="ARBA" id="ARBA00022475"/>
    </source>
</evidence>
<keyword evidence="7 10" id="KW-0472">Membrane</keyword>
<evidence type="ECO:0000313" key="13">
    <source>
        <dbReference type="Proteomes" id="UP000288716"/>
    </source>
</evidence>
<dbReference type="Pfam" id="PF00001">
    <property type="entry name" value="7tm_1"/>
    <property type="match status" value="1"/>
</dbReference>
<dbReference type="PROSITE" id="PS50262">
    <property type="entry name" value="G_PROTEIN_RECEP_F1_2"/>
    <property type="match status" value="1"/>
</dbReference>
<evidence type="ECO:0000256" key="1">
    <source>
        <dbReference type="ARBA" id="ARBA00004651"/>
    </source>
</evidence>
<feature type="transmembrane region" description="Helical" evidence="10">
    <location>
        <begin position="21"/>
        <end position="44"/>
    </location>
</feature>
<accession>A0A443SF83</accession>
<keyword evidence="5 10" id="KW-1133">Transmembrane helix</keyword>
<evidence type="ECO:0000313" key="12">
    <source>
        <dbReference type="EMBL" id="RWS26183.1"/>
    </source>
</evidence>
<dbReference type="GO" id="GO:0005886">
    <property type="term" value="C:plasma membrane"/>
    <property type="evidence" value="ECO:0007669"/>
    <property type="project" value="UniProtKB-SubCell"/>
</dbReference>
<keyword evidence="8" id="KW-0675">Receptor</keyword>
<dbReference type="PRINTS" id="PR00237">
    <property type="entry name" value="GPCRRHODOPSN"/>
</dbReference>
<comment type="similarity">
    <text evidence="2">Belongs to the G-protein coupled receptor 1 family.</text>
</comment>
<dbReference type="EMBL" id="NCKV01002983">
    <property type="protein sequence ID" value="RWS26183.1"/>
    <property type="molecule type" value="Genomic_DNA"/>
</dbReference>
<organism evidence="12 13">
    <name type="scientific">Leptotrombidium deliense</name>
    <dbReference type="NCBI Taxonomy" id="299467"/>
    <lineage>
        <taxon>Eukaryota</taxon>
        <taxon>Metazoa</taxon>
        <taxon>Ecdysozoa</taxon>
        <taxon>Arthropoda</taxon>
        <taxon>Chelicerata</taxon>
        <taxon>Arachnida</taxon>
        <taxon>Acari</taxon>
        <taxon>Acariformes</taxon>
        <taxon>Trombidiformes</taxon>
        <taxon>Prostigmata</taxon>
        <taxon>Anystina</taxon>
        <taxon>Parasitengona</taxon>
        <taxon>Trombiculoidea</taxon>
        <taxon>Trombiculidae</taxon>
        <taxon>Leptotrombidium</taxon>
    </lineage>
</organism>
<feature type="non-terminal residue" evidence="12">
    <location>
        <position position="78"/>
    </location>
</feature>
<dbReference type="STRING" id="299467.A0A443SF83"/>
<dbReference type="AlphaFoldDB" id="A0A443SF83"/>
<dbReference type="PANTHER" id="PTHR24248">
    <property type="entry name" value="ADRENERGIC RECEPTOR-RELATED G-PROTEIN COUPLED RECEPTOR"/>
    <property type="match status" value="1"/>
</dbReference>
<dbReference type="OrthoDB" id="6432764at2759"/>
<dbReference type="Gene3D" id="1.20.1070.10">
    <property type="entry name" value="Rhodopsin 7-helix transmembrane proteins"/>
    <property type="match status" value="1"/>
</dbReference>
<evidence type="ECO:0000256" key="6">
    <source>
        <dbReference type="ARBA" id="ARBA00023040"/>
    </source>
</evidence>
<name>A0A443SF83_9ACAR</name>
<keyword evidence="3" id="KW-1003">Cell membrane</keyword>
<proteinExistence type="inferred from homology"/>
<comment type="subcellular location">
    <subcellularLocation>
        <location evidence="1">Cell membrane</location>
        <topology evidence="1">Multi-pass membrane protein</topology>
    </subcellularLocation>
</comment>
<comment type="caution">
    <text evidence="12">The sequence shown here is derived from an EMBL/GenBank/DDBJ whole genome shotgun (WGS) entry which is preliminary data.</text>
</comment>
<dbReference type="Proteomes" id="UP000288716">
    <property type="component" value="Unassembled WGS sequence"/>
</dbReference>
<feature type="domain" description="G-protein coupled receptors family 1 profile" evidence="11">
    <location>
        <begin position="1"/>
        <end position="72"/>
    </location>
</feature>
<protein>
    <recommendedName>
        <fullName evidence="11">G-protein coupled receptors family 1 profile domain-containing protein</fullName>
    </recommendedName>
</protein>
<dbReference type="InterPro" id="IPR017452">
    <property type="entry name" value="GPCR_Rhodpsn_7TM"/>
</dbReference>
<feature type="transmembrane region" description="Helical" evidence="10">
    <location>
        <begin position="56"/>
        <end position="75"/>
    </location>
</feature>
<gene>
    <name evidence="12" type="ORF">B4U80_08885</name>
</gene>
<evidence type="ECO:0000259" key="11">
    <source>
        <dbReference type="PROSITE" id="PS50262"/>
    </source>
</evidence>
<evidence type="ECO:0000256" key="4">
    <source>
        <dbReference type="ARBA" id="ARBA00022692"/>
    </source>
</evidence>
<dbReference type="VEuPathDB" id="VectorBase:LDEU005859"/>
<keyword evidence="4 10" id="KW-0812">Transmembrane</keyword>
<evidence type="ECO:0000256" key="8">
    <source>
        <dbReference type="ARBA" id="ARBA00023170"/>
    </source>
</evidence>
<evidence type="ECO:0000256" key="9">
    <source>
        <dbReference type="ARBA" id="ARBA00023224"/>
    </source>
</evidence>
<dbReference type="InterPro" id="IPR000276">
    <property type="entry name" value="GPCR_Rhodpsn"/>
</dbReference>
<evidence type="ECO:0000256" key="10">
    <source>
        <dbReference type="SAM" id="Phobius"/>
    </source>
</evidence>
<dbReference type="GO" id="GO:0004930">
    <property type="term" value="F:G protein-coupled receptor activity"/>
    <property type="evidence" value="ECO:0007669"/>
    <property type="project" value="UniProtKB-KW"/>
</dbReference>
<reference evidence="12 13" key="1">
    <citation type="journal article" date="2018" name="Gigascience">
        <title>Genomes of trombidid mites reveal novel predicted allergens and laterally-transferred genes associated with secondary metabolism.</title>
        <authorList>
            <person name="Dong X."/>
            <person name="Chaisiri K."/>
            <person name="Xia D."/>
            <person name="Armstrong S.D."/>
            <person name="Fang Y."/>
            <person name="Donnelly M.J."/>
            <person name="Kadowaki T."/>
            <person name="McGarry J.W."/>
            <person name="Darby A.C."/>
            <person name="Makepeace B.L."/>
        </authorList>
    </citation>
    <scope>NUCLEOTIDE SEQUENCE [LARGE SCALE GENOMIC DNA]</scope>
    <source>
        <strain evidence="12">UoL-UT</strain>
    </source>
</reference>
<evidence type="ECO:0000256" key="7">
    <source>
        <dbReference type="ARBA" id="ARBA00023136"/>
    </source>
</evidence>
<keyword evidence="9" id="KW-0807">Transducer</keyword>
<sequence length="78" mass="9062">MQSKANEKRKEAEKAKRRKTIFTLALITGTFIICWTPFFFILSFLPQYIKTVACDVFHWCGILNSALNPILYTLFAKN</sequence>
<keyword evidence="6" id="KW-0297">G-protein coupled receptor</keyword>
<dbReference type="SUPFAM" id="SSF81321">
    <property type="entry name" value="Family A G protein-coupled receptor-like"/>
    <property type="match status" value="1"/>
</dbReference>
<keyword evidence="13" id="KW-1185">Reference proteome</keyword>
<evidence type="ECO:0000256" key="5">
    <source>
        <dbReference type="ARBA" id="ARBA00022989"/>
    </source>
</evidence>